<dbReference type="Proteomes" id="UP000535406">
    <property type="component" value="Unassembled WGS sequence"/>
</dbReference>
<gene>
    <name evidence="1" type="ORF">HNQ66_001315</name>
</gene>
<keyword evidence="2" id="KW-1185">Reference proteome</keyword>
<evidence type="ECO:0000313" key="2">
    <source>
        <dbReference type="Proteomes" id="UP000535406"/>
    </source>
</evidence>
<name>A0A7W7YTF9_9HYPH</name>
<evidence type="ECO:0000313" key="1">
    <source>
        <dbReference type="EMBL" id="MBB5041932.1"/>
    </source>
</evidence>
<organism evidence="1 2">
    <name type="scientific">Shinella fusca</name>
    <dbReference type="NCBI Taxonomy" id="544480"/>
    <lineage>
        <taxon>Bacteria</taxon>
        <taxon>Pseudomonadati</taxon>
        <taxon>Pseudomonadota</taxon>
        <taxon>Alphaproteobacteria</taxon>
        <taxon>Hyphomicrobiales</taxon>
        <taxon>Rhizobiaceae</taxon>
        <taxon>Shinella</taxon>
    </lineage>
</organism>
<dbReference type="InterPro" id="IPR053745">
    <property type="entry name" value="Viral_Tail_Comp_sf"/>
</dbReference>
<dbReference type="Gene3D" id="3.30.2000.30">
    <property type="match status" value="1"/>
</dbReference>
<protein>
    <recommendedName>
        <fullName evidence="3">DUF3168 domain-containing protein</fullName>
    </recommendedName>
</protein>
<reference evidence="1 2" key="1">
    <citation type="submission" date="2020-08" db="EMBL/GenBank/DDBJ databases">
        <title>Genomic Encyclopedia of Type Strains, Phase IV (KMG-IV): sequencing the most valuable type-strain genomes for metagenomic binning, comparative biology and taxonomic classification.</title>
        <authorList>
            <person name="Goeker M."/>
        </authorList>
    </citation>
    <scope>NUCLEOTIDE SEQUENCE [LARGE SCALE GENOMIC DNA]</scope>
    <source>
        <strain evidence="1 2">DSM 21319</strain>
    </source>
</reference>
<accession>A0A7W7YTF9</accession>
<dbReference type="AlphaFoldDB" id="A0A7W7YTF9"/>
<sequence length="133" mass="14708">MADPVFELQGAIITRLRATPAVTALVPAERIRDIPNATWTNVDYISVGPSNFMPDDYDCVDGGEVMIQFDCWSVTGLATVRAIADALRVATRDWVPALATNRVVSFSHWRTDYIRNPPINQASVRFTAIIDAI</sequence>
<dbReference type="EMBL" id="JACHIK010000003">
    <property type="protein sequence ID" value="MBB5041932.1"/>
    <property type="molecule type" value="Genomic_DNA"/>
</dbReference>
<comment type="caution">
    <text evidence="1">The sequence shown here is derived from an EMBL/GenBank/DDBJ whole genome shotgun (WGS) entry which is preliminary data.</text>
</comment>
<evidence type="ECO:0008006" key="3">
    <source>
        <dbReference type="Google" id="ProtNLM"/>
    </source>
</evidence>
<dbReference type="InterPro" id="IPR021508">
    <property type="entry name" value="Gp17-like"/>
</dbReference>
<proteinExistence type="predicted"/>
<dbReference type="RefSeq" id="WP_184142050.1">
    <property type="nucleotide sequence ID" value="NZ_JACHIK010000003.1"/>
</dbReference>
<dbReference type="Pfam" id="PF11367">
    <property type="entry name" value="Tail_completion_gp17"/>
    <property type="match status" value="1"/>
</dbReference>